<evidence type="ECO:0000256" key="6">
    <source>
        <dbReference type="ARBA" id="ARBA00023136"/>
    </source>
</evidence>
<feature type="transmembrane region" description="Helical" evidence="7">
    <location>
        <begin position="298"/>
        <end position="317"/>
    </location>
</feature>
<comment type="subcellular location">
    <subcellularLocation>
        <location evidence="1 7">Cell membrane</location>
        <topology evidence="1 7">Multi-pass membrane protein</topology>
    </subcellularLocation>
</comment>
<feature type="compositionally biased region" description="Basic and acidic residues" evidence="8">
    <location>
        <begin position="19"/>
        <end position="29"/>
    </location>
</feature>
<feature type="domain" description="ABC transmembrane type-1" evidence="9">
    <location>
        <begin position="108"/>
        <end position="317"/>
    </location>
</feature>
<dbReference type="GO" id="GO:0055085">
    <property type="term" value="P:transmembrane transport"/>
    <property type="evidence" value="ECO:0007669"/>
    <property type="project" value="InterPro"/>
</dbReference>
<dbReference type="CDD" id="cd06261">
    <property type="entry name" value="TM_PBP2"/>
    <property type="match status" value="1"/>
</dbReference>
<feature type="transmembrane region" description="Helical" evidence="7">
    <location>
        <begin position="174"/>
        <end position="195"/>
    </location>
</feature>
<evidence type="ECO:0000256" key="5">
    <source>
        <dbReference type="ARBA" id="ARBA00022989"/>
    </source>
</evidence>
<evidence type="ECO:0000313" key="10">
    <source>
        <dbReference type="EMBL" id="SER66614.1"/>
    </source>
</evidence>
<organism evidence="10 11">
    <name type="scientific">Butyrivibrio fibrisolvens</name>
    <dbReference type="NCBI Taxonomy" id="831"/>
    <lineage>
        <taxon>Bacteria</taxon>
        <taxon>Bacillati</taxon>
        <taxon>Bacillota</taxon>
        <taxon>Clostridia</taxon>
        <taxon>Lachnospirales</taxon>
        <taxon>Lachnospiraceae</taxon>
        <taxon>Butyrivibrio</taxon>
    </lineage>
</organism>
<feature type="transmembrane region" description="Helical" evidence="7">
    <location>
        <begin position="143"/>
        <end position="162"/>
    </location>
</feature>
<keyword evidence="2 7" id="KW-0813">Transport</keyword>
<comment type="similarity">
    <text evidence="7">Belongs to the binding-protein-dependent transport system permease family.</text>
</comment>
<dbReference type="AlphaFoldDB" id="A0A1H9R1M3"/>
<dbReference type="eggNOG" id="COG0395">
    <property type="taxonomic scope" value="Bacteria"/>
</dbReference>
<name>A0A1H9R1M3_BUTFI</name>
<sequence>MESIIQENGDKPSNMTIKKSGEKKMEKTGKSTKNKMHRTTGDIVLEVCCYIFFIFAVIVCIYPFYYIIINTISANDLSQRGVILFWPQQIHLHNYASVLRVDGLFQATKISVLRTAIGALLTVSASSYLGYMFAQRYMWAKKFWYRLVVATMYFNAGIIPWFLTMKNLHLTNNFLGYILPVIVSPFFIILTKTFVEGIPGELSEAAELDGAGVLKTFFHVMLPVMKPIMATIAIFAAVNQWNAFQDTLLLVTETRLYSLQFLLYQYLNQASSLSSLANNSSSSSLAAAAATMQTATSIRMTITVIVVIPIMLVYPIFQRYFVKGIMIGAVKG</sequence>
<dbReference type="PANTHER" id="PTHR43744">
    <property type="entry name" value="ABC TRANSPORTER PERMEASE PROTEIN MG189-RELATED-RELATED"/>
    <property type="match status" value="1"/>
</dbReference>
<reference evidence="10 11" key="1">
    <citation type="submission" date="2016-10" db="EMBL/GenBank/DDBJ databases">
        <authorList>
            <person name="de Groot N.N."/>
        </authorList>
    </citation>
    <scope>NUCLEOTIDE SEQUENCE [LARGE SCALE GENOMIC DNA]</scope>
    <source>
        <strain evidence="10 11">AR40</strain>
    </source>
</reference>
<evidence type="ECO:0000256" key="4">
    <source>
        <dbReference type="ARBA" id="ARBA00022692"/>
    </source>
</evidence>
<evidence type="ECO:0000256" key="1">
    <source>
        <dbReference type="ARBA" id="ARBA00004651"/>
    </source>
</evidence>
<dbReference type="Pfam" id="PF00528">
    <property type="entry name" value="BPD_transp_1"/>
    <property type="match status" value="1"/>
</dbReference>
<dbReference type="EMBL" id="FOGJ01000009">
    <property type="protein sequence ID" value="SER66614.1"/>
    <property type="molecule type" value="Genomic_DNA"/>
</dbReference>
<protein>
    <submittedName>
        <fullName evidence="10">Multiple sugar transport system permease protein</fullName>
    </submittedName>
</protein>
<feature type="transmembrane region" description="Helical" evidence="7">
    <location>
        <begin position="112"/>
        <end position="131"/>
    </location>
</feature>
<dbReference type="GO" id="GO:0005886">
    <property type="term" value="C:plasma membrane"/>
    <property type="evidence" value="ECO:0007669"/>
    <property type="project" value="UniProtKB-SubCell"/>
</dbReference>
<feature type="transmembrane region" description="Helical" evidence="7">
    <location>
        <begin position="216"/>
        <end position="238"/>
    </location>
</feature>
<dbReference type="Proteomes" id="UP000182584">
    <property type="component" value="Unassembled WGS sequence"/>
</dbReference>
<evidence type="ECO:0000256" key="2">
    <source>
        <dbReference type="ARBA" id="ARBA00022448"/>
    </source>
</evidence>
<accession>A0A1H9R1M3</accession>
<dbReference type="SUPFAM" id="SSF161098">
    <property type="entry name" value="MetI-like"/>
    <property type="match status" value="1"/>
</dbReference>
<dbReference type="Gene3D" id="1.10.3720.10">
    <property type="entry name" value="MetI-like"/>
    <property type="match status" value="1"/>
</dbReference>
<dbReference type="InterPro" id="IPR035906">
    <property type="entry name" value="MetI-like_sf"/>
</dbReference>
<gene>
    <name evidence="10" type="ORF">SAMN04487884_10912</name>
</gene>
<dbReference type="PROSITE" id="PS50928">
    <property type="entry name" value="ABC_TM1"/>
    <property type="match status" value="1"/>
</dbReference>
<evidence type="ECO:0000256" key="8">
    <source>
        <dbReference type="SAM" id="MobiDB-lite"/>
    </source>
</evidence>
<keyword evidence="3" id="KW-1003">Cell membrane</keyword>
<dbReference type="PANTHER" id="PTHR43744:SF9">
    <property type="entry name" value="POLYGALACTURONAN_RHAMNOGALACTURONAN TRANSPORT SYSTEM PERMEASE PROTEIN YTCP"/>
    <property type="match status" value="1"/>
</dbReference>
<dbReference type="InterPro" id="IPR000515">
    <property type="entry name" value="MetI-like"/>
</dbReference>
<keyword evidence="6 7" id="KW-0472">Membrane</keyword>
<evidence type="ECO:0000313" key="11">
    <source>
        <dbReference type="Proteomes" id="UP000182584"/>
    </source>
</evidence>
<feature type="transmembrane region" description="Helical" evidence="7">
    <location>
        <begin position="43"/>
        <end position="68"/>
    </location>
</feature>
<proteinExistence type="inferred from homology"/>
<keyword evidence="4 7" id="KW-0812">Transmembrane</keyword>
<evidence type="ECO:0000259" key="9">
    <source>
        <dbReference type="PROSITE" id="PS50928"/>
    </source>
</evidence>
<feature type="region of interest" description="Disordered" evidence="8">
    <location>
        <begin position="1"/>
        <end position="33"/>
    </location>
</feature>
<keyword evidence="10" id="KW-0762">Sugar transport</keyword>
<keyword evidence="5 7" id="KW-1133">Transmembrane helix</keyword>
<evidence type="ECO:0000256" key="7">
    <source>
        <dbReference type="RuleBase" id="RU363032"/>
    </source>
</evidence>
<evidence type="ECO:0000256" key="3">
    <source>
        <dbReference type="ARBA" id="ARBA00022475"/>
    </source>
</evidence>